<evidence type="ECO:0000313" key="5">
    <source>
        <dbReference type="EMBL" id="MBL6080364.1"/>
    </source>
</evidence>
<dbReference type="Gene3D" id="3.90.550.10">
    <property type="entry name" value="Spore Coat Polysaccharide Biosynthesis Protein SpsA, Chain A"/>
    <property type="match status" value="1"/>
</dbReference>
<gene>
    <name evidence="5" type="ORF">JMJ56_20310</name>
</gene>
<dbReference type="Proteomes" id="UP000660885">
    <property type="component" value="Unassembled WGS sequence"/>
</dbReference>
<evidence type="ECO:0000313" key="6">
    <source>
        <dbReference type="Proteomes" id="UP000660885"/>
    </source>
</evidence>
<dbReference type="InterPro" id="IPR029044">
    <property type="entry name" value="Nucleotide-diphossugar_trans"/>
</dbReference>
<keyword evidence="3" id="KW-0808">Transferase</keyword>
<dbReference type="PANTHER" id="PTHR43179">
    <property type="entry name" value="RHAMNOSYLTRANSFERASE WBBL"/>
    <property type="match status" value="1"/>
</dbReference>
<reference evidence="5 6" key="1">
    <citation type="submission" date="2021-01" db="EMBL/GenBank/DDBJ databases">
        <title>Belnapia mucosa sp. nov. and Belnapia arida sp. nov., isolated from the Tabernas Desert (Almeria, Spain).</title>
        <authorList>
            <person name="Molina-Menor E."/>
            <person name="Vidal-Verdu A."/>
            <person name="Calonge A."/>
            <person name="Satari L."/>
            <person name="Pereto J."/>
            <person name="Porcar M."/>
        </authorList>
    </citation>
    <scope>NUCLEOTIDE SEQUENCE [LARGE SCALE GENOMIC DNA]</scope>
    <source>
        <strain evidence="5 6">T18</strain>
    </source>
</reference>
<accession>A0ABS1U8V2</accession>
<evidence type="ECO:0000259" key="4">
    <source>
        <dbReference type="Pfam" id="PF00535"/>
    </source>
</evidence>
<dbReference type="EMBL" id="JAETWB010000013">
    <property type="protein sequence ID" value="MBL6080364.1"/>
    <property type="molecule type" value="Genomic_DNA"/>
</dbReference>
<proteinExistence type="inferred from homology"/>
<dbReference type="Pfam" id="PF00535">
    <property type="entry name" value="Glycos_transf_2"/>
    <property type="match status" value="1"/>
</dbReference>
<protein>
    <submittedName>
        <fullName evidence="5">Glycosyltransferase</fullName>
    </submittedName>
</protein>
<evidence type="ECO:0000256" key="2">
    <source>
        <dbReference type="ARBA" id="ARBA00022676"/>
    </source>
</evidence>
<keyword evidence="6" id="KW-1185">Reference proteome</keyword>
<dbReference type="SUPFAM" id="SSF53448">
    <property type="entry name" value="Nucleotide-diphospho-sugar transferases"/>
    <property type="match status" value="1"/>
</dbReference>
<feature type="domain" description="Glycosyltransferase 2-like" evidence="4">
    <location>
        <begin position="6"/>
        <end position="108"/>
    </location>
</feature>
<sequence length="317" mass="35160">MAQVCAVVLTYNRKELLGRCLAALAAQTRPCDRIIVLDNASTDGTPAMLETAWLGQVEAHVLERNIGAAGGFNLMMRLGYQTGADYVWVMDDDVLPEPDALERLLAAAALLAERQVTPAFLSSVVRAPDGQAMNVPEVDRRRNALAYENWPDLLEHRLLPVIRTALVSDLVPRETLERHGLPIAGMFIWGEDTEFTLRVTRDRPGFIVGDSCALHLRRIAGALDIHTERDPVRIAYHFYRIRNDVFLRRRFEGRRAMLRLLRQQGLEALDLAIAGEFAKAGIILRGLLAGLRFDPAIEAADSPFTAAPLRRLHGAAG</sequence>
<dbReference type="PANTHER" id="PTHR43179:SF12">
    <property type="entry name" value="GALACTOFURANOSYLTRANSFERASE GLFT2"/>
    <property type="match status" value="1"/>
</dbReference>
<dbReference type="RefSeq" id="WP_202833600.1">
    <property type="nucleotide sequence ID" value="NZ_JAETWB010000013.1"/>
</dbReference>
<organism evidence="5 6">
    <name type="scientific">Belnapia arida</name>
    <dbReference type="NCBI Taxonomy" id="2804533"/>
    <lineage>
        <taxon>Bacteria</taxon>
        <taxon>Pseudomonadati</taxon>
        <taxon>Pseudomonadota</taxon>
        <taxon>Alphaproteobacteria</taxon>
        <taxon>Acetobacterales</taxon>
        <taxon>Roseomonadaceae</taxon>
        <taxon>Belnapia</taxon>
    </lineage>
</organism>
<keyword evidence="2" id="KW-0328">Glycosyltransferase</keyword>
<dbReference type="InterPro" id="IPR001173">
    <property type="entry name" value="Glyco_trans_2-like"/>
</dbReference>
<evidence type="ECO:0000256" key="1">
    <source>
        <dbReference type="ARBA" id="ARBA00006739"/>
    </source>
</evidence>
<name>A0ABS1U8V2_9PROT</name>
<comment type="similarity">
    <text evidence="1">Belongs to the glycosyltransferase 2 family.</text>
</comment>
<evidence type="ECO:0000256" key="3">
    <source>
        <dbReference type="ARBA" id="ARBA00022679"/>
    </source>
</evidence>
<comment type="caution">
    <text evidence="5">The sequence shown here is derived from an EMBL/GenBank/DDBJ whole genome shotgun (WGS) entry which is preliminary data.</text>
</comment>